<dbReference type="EMBL" id="NWUJ01000002">
    <property type="protein sequence ID" value="PFH37650.1"/>
    <property type="molecule type" value="Genomic_DNA"/>
</dbReference>
<dbReference type="AlphaFoldDB" id="A0A2A9MPB6"/>
<name>A0A2A9MPB6_BESBE</name>
<evidence type="ECO:0000313" key="3">
    <source>
        <dbReference type="Proteomes" id="UP000224006"/>
    </source>
</evidence>
<proteinExistence type="predicted"/>
<feature type="region of interest" description="Disordered" evidence="1">
    <location>
        <begin position="105"/>
        <end position="172"/>
    </location>
</feature>
<comment type="caution">
    <text evidence="2">The sequence shown here is derived from an EMBL/GenBank/DDBJ whole genome shotgun (WGS) entry which is preliminary data.</text>
</comment>
<protein>
    <submittedName>
        <fullName evidence="2">Uncharacterized protein</fullName>
    </submittedName>
</protein>
<dbReference type="VEuPathDB" id="ToxoDB:BESB_041080"/>
<gene>
    <name evidence="2" type="ORF">BESB_041080</name>
</gene>
<dbReference type="KEGG" id="bbes:BESB_041080"/>
<sequence>MPSAIRAGLGGVVVWVAHSDWKPLSSSGPFGAHLTENGNGFASASSGECIRARPCSIQRWDTARDHARNCAPSALRPAGGVRRPLADSLANFFVCSVELLRTEPYGSKQQHQPPARSRRAGRHVSQLSPRRRHREGTSAGGLEDSWTSRCEERTRGGGGGEPGGQLQRATCHRGAANAGPRWRTRLLALPARLFAGRTLLECMQVRSPSPRAPGLRNSARRLSDDSQPTVPPQCRVPCGAPDERLSQGSADDSDQGAGAGSETPVSGSGQACAEGAPALGSRLEAGAEAHRGEGAVLQQLPSRSSDGGCGGAPPDSQGALQAAVNISSFDGFSKGTWKSSCVARAHSAGAP</sequence>
<evidence type="ECO:0000256" key="1">
    <source>
        <dbReference type="SAM" id="MobiDB-lite"/>
    </source>
</evidence>
<feature type="region of interest" description="Disordered" evidence="1">
    <location>
        <begin position="296"/>
        <end position="317"/>
    </location>
</feature>
<reference evidence="2 3" key="1">
    <citation type="submission" date="2017-09" db="EMBL/GenBank/DDBJ databases">
        <title>Genome sequencing of Besnoitia besnoiti strain Bb-Ger1.</title>
        <authorList>
            <person name="Schares G."/>
            <person name="Venepally P."/>
            <person name="Lorenzi H.A."/>
        </authorList>
    </citation>
    <scope>NUCLEOTIDE SEQUENCE [LARGE SCALE GENOMIC DNA]</scope>
    <source>
        <strain evidence="2 3">Bb-Ger1</strain>
    </source>
</reference>
<evidence type="ECO:0000313" key="2">
    <source>
        <dbReference type="EMBL" id="PFH37650.1"/>
    </source>
</evidence>
<feature type="region of interest" description="Disordered" evidence="1">
    <location>
        <begin position="205"/>
        <end position="274"/>
    </location>
</feature>
<dbReference type="RefSeq" id="XP_029221659.1">
    <property type="nucleotide sequence ID" value="XM_029362694.1"/>
</dbReference>
<dbReference type="GeneID" id="40309089"/>
<keyword evidence="3" id="KW-1185">Reference proteome</keyword>
<dbReference type="Proteomes" id="UP000224006">
    <property type="component" value="Chromosome II"/>
</dbReference>
<accession>A0A2A9MPB6</accession>
<organism evidence="2 3">
    <name type="scientific">Besnoitia besnoiti</name>
    <name type="common">Apicomplexan protozoan</name>
    <dbReference type="NCBI Taxonomy" id="94643"/>
    <lineage>
        <taxon>Eukaryota</taxon>
        <taxon>Sar</taxon>
        <taxon>Alveolata</taxon>
        <taxon>Apicomplexa</taxon>
        <taxon>Conoidasida</taxon>
        <taxon>Coccidia</taxon>
        <taxon>Eucoccidiorida</taxon>
        <taxon>Eimeriorina</taxon>
        <taxon>Sarcocystidae</taxon>
        <taxon>Besnoitia</taxon>
    </lineage>
</organism>